<feature type="chain" id="PRO_5013681428" description="Secreted protein" evidence="1">
    <location>
        <begin position="22"/>
        <end position="163"/>
    </location>
</feature>
<feature type="signal peptide" evidence="1">
    <location>
        <begin position="1"/>
        <end position="21"/>
    </location>
</feature>
<protein>
    <recommendedName>
        <fullName evidence="4">Secreted protein</fullName>
    </recommendedName>
</protein>
<gene>
    <name evidence="2" type="ORF">GSI_11799</name>
</gene>
<evidence type="ECO:0000313" key="3">
    <source>
        <dbReference type="Proteomes" id="UP000230002"/>
    </source>
</evidence>
<dbReference type="OrthoDB" id="2765710at2759"/>
<name>A0A2G8RWZ9_9APHY</name>
<dbReference type="EMBL" id="AYKW01000045">
    <property type="protein sequence ID" value="PIL26045.1"/>
    <property type="molecule type" value="Genomic_DNA"/>
</dbReference>
<evidence type="ECO:0000313" key="2">
    <source>
        <dbReference type="EMBL" id="PIL26045.1"/>
    </source>
</evidence>
<proteinExistence type="predicted"/>
<keyword evidence="3" id="KW-1185">Reference proteome</keyword>
<sequence>MSMSGAAWTGLLGTSLSTAYGVGGVHSPNYLVLPPFLSLLRDAFNTGRHMAWLTEHRPPAQGVSRPVDRKPTWWPSTFAHVALRLPPSPRITSSCRRKGGRANAFPIQSPVGDGRLGLCGVGASHCKAEPPTACTGFLRTRCGCFPGPVVSIARIGWVFQDYI</sequence>
<reference evidence="2 3" key="1">
    <citation type="journal article" date="2015" name="Sci. Rep.">
        <title>Chromosome-level genome map provides insights into diverse defense mechanisms in the medicinal fungus Ganoderma sinense.</title>
        <authorList>
            <person name="Zhu Y."/>
            <person name="Xu J."/>
            <person name="Sun C."/>
            <person name="Zhou S."/>
            <person name="Xu H."/>
            <person name="Nelson D.R."/>
            <person name="Qian J."/>
            <person name="Song J."/>
            <person name="Luo H."/>
            <person name="Xiang L."/>
            <person name="Li Y."/>
            <person name="Xu Z."/>
            <person name="Ji A."/>
            <person name="Wang L."/>
            <person name="Lu S."/>
            <person name="Hayward A."/>
            <person name="Sun W."/>
            <person name="Li X."/>
            <person name="Schwartz D.C."/>
            <person name="Wang Y."/>
            <person name="Chen S."/>
        </authorList>
    </citation>
    <scope>NUCLEOTIDE SEQUENCE [LARGE SCALE GENOMIC DNA]</scope>
    <source>
        <strain evidence="2 3">ZZ0214-1</strain>
    </source>
</reference>
<comment type="caution">
    <text evidence="2">The sequence shown here is derived from an EMBL/GenBank/DDBJ whole genome shotgun (WGS) entry which is preliminary data.</text>
</comment>
<accession>A0A2G8RWZ9</accession>
<keyword evidence="1" id="KW-0732">Signal</keyword>
<organism evidence="2 3">
    <name type="scientific">Ganoderma sinense ZZ0214-1</name>
    <dbReference type="NCBI Taxonomy" id="1077348"/>
    <lineage>
        <taxon>Eukaryota</taxon>
        <taxon>Fungi</taxon>
        <taxon>Dikarya</taxon>
        <taxon>Basidiomycota</taxon>
        <taxon>Agaricomycotina</taxon>
        <taxon>Agaricomycetes</taxon>
        <taxon>Polyporales</taxon>
        <taxon>Polyporaceae</taxon>
        <taxon>Ganoderma</taxon>
    </lineage>
</organism>
<dbReference type="AlphaFoldDB" id="A0A2G8RWZ9"/>
<evidence type="ECO:0008006" key="4">
    <source>
        <dbReference type="Google" id="ProtNLM"/>
    </source>
</evidence>
<dbReference type="Proteomes" id="UP000230002">
    <property type="component" value="Unassembled WGS sequence"/>
</dbReference>
<evidence type="ECO:0000256" key="1">
    <source>
        <dbReference type="SAM" id="SignalP"/>
    </source>
</evidence>